<dbReference type="PANTHER" id="PTHR47706">
    <property type="entry name" value="NMRA-LIKE FAMILY PROTEIN"/>
    <property type="match status" value="1"/>
</dbReference>
<evidence type="ECO:0000313" key="5">
    <source>
        <dbReference type="Proteomes" id="UP000198598"/>
    </source>
</evidence>
<dbReference type="GO" id="GO:0016491">
    <property type="term" value="F:oxidoreductase activity"/>
    <property type="evidence" value="ECO:0007669"/>
    <property type="project" value="UniProtKB-KW"/>
</dbReference>
<evidence type="ECO:0000256" key="1">
    <source>
        <dbReference type="ARBA" id="ARBA00022857"/>
    </source>
</evidence>
<accession>A0A1I1GIX9</accession>
<sequence>MNPIIVIAGGTGDLGVRISKALLERGAEVRALVRPSTDAAKVATLEQRGVTVIRVDLTNIAGLTEACVGASCVISALQGLHDVIIDAQSTLLDAALAAGVPRFIPSDFSSDFTKLTPGDNRNFDLRRAFNDHLNTKTAIRGTSILNGAFAELLTYNIPMLNIKNKSVGYWESPDWRVDFTTMNDTAAFTAAAAMDPTTPRVLRIASFQISPNELKTVAEDVVKEPFTLIRMGSRDELAAYNRRERAAHPEGEQEVYPDWQRGQYMQSMFSVQNDPLDNDRYPDVTWTSIQDVLASRR</sequence>
<dbReference type="OrthoDB" id="319724at2"/>
<keyword evidence="1" id="KW-0521">NADP</keyword>
<dbReference type="SUPFAM" id="SSF51735">
    <property type="entry name" value="NAD(P)-binding Rossmann-fold domains"/>
    <property type="match status" value="1"/>
</dbReference>
<dbReference type="InterPro" id="IPR051609">
    <property type="entry name" value="NmrA/Isoflavone_reductase-like"/>
</dbReference>
<dbReference type="InterPro" id="IPR036291">
    <property type="entry name" value="NAD(P)-bd_dom_sf"/>
</dbReference>
<gene>
    <name evidence="4" type="ORF">SAMN05216167_101485</name>
</gene>
<organism evidence="4 5">
    <name type="scientific">Spirosoma endophyticum</name>
    <dbReference type="NCBI Taxonomy" id="662367"/>
    <lineage>
        <taxon>Bacteria</taxon>
        <taxon>Pseudomonadati</taxon>
        <taxon>Bacteroidota</taxon>
        <taxon>Cytophagia</taxon>
        <taxon>Cytophagales</taxon>
        <taxon>Cytophagaceae</taxon>
        <taxon>Spirosoma</taxon>
    </lineage>
</organism>
<dbReference type="Gene3D" id="3.90.25.10">
    <property type="entry name" value="UDP-galactose 4-epimerase, domain 1"/>
    <property type="match status" value="1"/>
</dbReference>
<evidence type="ECO:0000259" key="3">
    <source>
        <dbReference type="Pfam" id="PF05368"/>
    </source>
</evidence>
<proteinExistence type="predicted"/>
<evidence type="ECO:0000313" key="4">
    <source>
        <dbReference type="EMBL" id="SFC11504.1"/>
    </source>
</evidence>
<protein>
    <submittedName>
        <fullName evidence="4">NmrA-like family protein</fullName>
    </submittedName>
</protein>
<dbReference type="STRING" id="662367.SAMN05216167_101485"/>
<dbReference type="Proteomes" id="UP000198598">
    <property type="component" value="Unassembled WGS sequence"/>
</dbReference>
<reference evidence="4 5" key="1">
    <citation type="submission" date="2016-10" db="EMBL/GenBank/DDBJ databases">
        <authorList>
            <person name="de Groot N.N."/>
        </authorList>
    </citation>
    <scope>NUCLEOTIDE SEQUENCE [LARGE SCALE GENOMIC DNA]</scope>
    <source>
        <strain evidence="4 5">DSM 26130</strain>
    </source>
</reference>
<dbReference type="Gene3D" id="3.40.50.720">
    <property type="entry name" value="NAD(P)-binding Rossmann-like Domain"/>
    <property type="match status" value="1"/>
</dbReference>
<keyword evidence="5" id="KW-1185">Reference proteome</keyword>
<name>A0A1I1GIX9_9BACT</name>
<dbReference type="AlphaFoldDB" id="A0A1I1GIX9"/>
<dbReference type="PANTHER" id="PTHR47706:SF1">
    <property type="entry name" value="CIPA-LIKE, PUTATIVE (AFU_ORTHOLOGUE AFUA_1G12460)-RELATED"/>
    <property type="match status" value="1"/>
</dbReference>
<evidence type="ECO:0000256" key="2">
    <source>
        <dbReference type="ARBA" id="ARBA00023002"/>
    </source>
</evidence>
<dbReference type="EMBL" id="FOLQ01000001">
    <property type="protein sequence ID" value="SFC11504.1"/>
    <property type="molecule type" value="Genomic_DNA"/>
</dbReference>
<keyword evidence="2" id="KW-0560">Oxidoreductase</keyword>
<feature type="domain" description="NmrA-like" evidence="3">
    <location>
        <begin position="4"/>
        <end position="222"/>
    </location>
</feature>
<dbReference type="InterPro" id="IPR008030">
    <property type="entry name" value="NmrA-like"/>
</dbReference>
<dbReference type="RefSeq" id="WP_093822848.1">
    <property type="nucleotide sequence ID" value="NZ_FOLQ01000001.1"/>
</dbReference>
<dbReference type="Pfam" id="PF05368">
    <property type="entry name" value="NmrA"/>
    <property type="match status" value="1"/>
</dbReference>